<keyword evidence="7" id="KW-0472">Membrane</keyword>
<evidence type="ECO:0000256" key="4">
    <source>
        <dbReference type="ARBA" id="ARBA00022448"/>
    </source>
</evidence>
<dbReference type="PANTHER" id="PTHR21443">
    <property type="entry name" value="CONSERVED OLIGOMERIC GOLGI COMPLEX COMPONENT 7"/>
    <property type="match status" value="1"/>
</dbReference>
<organism evidence="9 10">
    <name type="scientific">Malassezia furfur</name>
    <name type="common">Pityriasis versicolor infection agent</name>
    <name type="synonym">Pityrosporum furfur</name>
    <dbReference type="NCBI Taxonomy" id="55194"/>
    <lineage>
        <taxon>Eukaryota</taxon>
        <taxon>Fungi</taxon>
        <taxon>Dikarya</taxon>
        <taxon>Basidiomycota</taxon>
        <taxon>Ustilaginomycotina</taxon>
        <taxon>Malasseziomycetes</taxon>
        <taxon>Malasseziales</taxon>
        <taxon>Malasseziaceae</taxon>
        <taxon>Malassezia</taxon>
    </lineage>
</organism>
<evidence type="ECO:0000313" key="10">
    <source>
        <dbReference type="Proteomes" id="UP000818624"/>
    </source>
</evidence>
<evidence type="ECO:0000256" key="1">
    <source>
        <dbReference type="ARBA" id="ARBA00004395"/>
    </source>
</evidence>
<dbReference type="EMBL" id="CP046234">
    <property type="protein sequence ID" value="WFD45960.1"/>
    <property type="molecule type" value="Genomic_DNA"/>
</dbReference>
<keyword evidence="4" id="KW-0813">Transport</keyword>
<dbReference type="PANTHER" id="PTHR21443:SF0">
    <property type="entry name" value="CONSERVED OLIGOMERIC GOLGI COMPLEX SUBUNIT 7"/>
    <property type="match status" value="1"/>
</dbReference>
<dbReference type="InterPro" id="IPR019335">
    <property type="entry name" value="COG7"/>
</dbReference>
<comment type="subcellular location">
    <subcellularLocation>
        <location evidence="1">Golgi apparatus membrane</location>
        <topology evidence="1">Peripheral membrane protein</topology>
    </subcellularLocation>
</comment>
<proteinExistence type="inferred from homology"/>
<gene>
    <name evidence="9" type="ORF">GLX27_000588</name>
</gene>
<evidence type="ECO:0000313" key="9">
    <source>
        <dbReference type="EMBL" id="WFD45960.1"/>
    </source>
</evidence>
<evidence type="ECO:0000256" key="2">
    <source>
        <dbReference type="ARBA" id="ARBA00005831"/>
    </source>
</evidence>
<sequence>MPSVQDDRAAWLADAVRVPPSAPTEATGAWSQRLSERGAPDLAHVAAALRSLADDVREQQTALTSKLSAQMNVARTVASEAADEAEHLARDTQSLRAALEHTQHTLVAKTPASGTAEAAALAELHRLAQVKHRMQAARDTLRASESWSSVESEVDGHLAQGDWERAALRLVGMEQTLSHFDASSEYVAAKRMLLNRLLDTLDEAVAGALATAVRAEDTDAVVRCARVYTSVHRAPVFVARYTELRTQPLSDAWDAAPDRVAGLCAALCALADAERGQLAPRLFQDVNAAVDVVLTAAAERLPLRAHVERLASPATFPALVQAYSDLAATCKAIAAPAAHDPTPDAPIPLDALPPARAWRAQVLGVFAPHQAVYGTLEAAHLEHAFEATRAAFEARRDRAYVQTADGHPGAWAACMQDMAVLSRDQVDACVELARAASERAQAFAHGADVLDVLQDALLPALSARLGSAWEQVRARHAQHIRAQALSDPAQLLAEDMDPIPDWDVVHASVQVMQIGPRLDTALHTLQAALLAHAAHDAAALERLRAHTPPLVAPPALARAAHALVLAQLLSAFRVHLEAYSTHGQIYAPPTEQKAEVHIPSFSRSPTEAMVKLGEGLLNLPRLLETLVERELRVFSYEVDALPYAHDDAETHVPPQRAMSTHRALSMSLLTHAPDARPTPTAAAPAEAATDGAPTAYTAEHVLSLWLRSLTSTLLVELQGKLPRMARDARCDRAQLAADVEYLGTIASALNASSPELRAWAQVLTLTPGAARALPAEHALRASAAYAAVFS</sequence>
<evidence type="ECO:0000256" key="8">
    <source>
        <dbReference type="ARBA" id="ARBA00031345"/>
    </source>
</evidence>
<evidence type="ECO:0000256" key="3">
    <source>
        <dbReference type="ARBA" id="ARBA00020984"/>
    </source>
</evidence>
<evidence type="ECO:0000256" key="7">
    <source>
        <dbReference type="ARBA" id="ARBA00023136"/>
    </source>
</evidence>
<evidence type="ECO:0000256" key="6">
    <source>
        <dbReference type="ARBA" id="ARBA00023034"/>
    </source>
</evidence>
<dbReference type="Proteomes" id="UP000818624">
    <property type="component" value="Chromosome 1"/>
</dbReference>
<evidence type="ECO:0000256" key="5">
    <source>
        <dbReference type="ARBA" id="ARBA00022927"/>
    </source>
</evidence>
<accession>A0ABY8ELR8</accession>
<keyword evidence="5" id="KW-0653">Protein transport</keyword>
<dbReference type="Pfam" id="PF10191">
    <property type="entry name" value="COG7"/>
    <property type="match status" value="1"/>
</dbReference>
<name>A0ABY8ELR8_MALFU</name>
<protein>
    <recommendedName>
        <fullName evidence="3">Conserved oligomeric Golgi complex subunit 7</fullName>
    </recommendedName>
    <alternativeName>
        <fullName evidence="8">Component of oligomeric Golgi complex 7</fullName>
    </alternativeName>
</protein>
<keyword evidence="6" id="KW-0333">Golgi apparatus</keyword>
<keyword evidence="10" id="KW-1185">Reference proteome</keyword>
<reference evidence="9 10" key="1">
    <citation type="journal article" date="2020" name="Elife">
        <title>Loss of centromere function drives karyotype evolution in closely related Malassezia species.</title>
        <authorList>
            <person name="Sankaranarayanan S.R."/>
            <person name="Ianiri G."/>
            <person name="Coelho M.A."/>
            <person name="Reza M.H."/>
            <person name="Thimmappa B.C."/>
            <person name="Ganguly P."/>
            <person name="Vadnala R.N."/>
            <person name="Sun S."/>
            <person name="Siddharthan R."/>
            <person name="Tellgren-Roth C."/>
            <person name="Dawson T.L."/>
            <person name="Heitman J."/>
            <person name="Sanyal K."/>
        </authorList>
    </citation>
    <scope>NUCLEOTIDE SEQUENCE [LARGE SCALE GENOMIC DNA]</scope>
    <source>
        <strain evidence="9">CBS14141</strain>
    </source>
</reference>
<comment type="similarity">
    <text evidence="2">Belongs to the COG7 family.</text>
</comment>